<dbReference type="Proteomes" id="UP000093352">
    <property type="component" value="Unassembled WGS sequence"/>
</dbReference>
<dbReference type="Pfam" id="PF09186">
    <property type="entry name" value="DUF1949"/>
    <property type="match status" value="1"/>
</dbReference>
<dbReference type="InterPro" id="IPR023582">
    <property type="entry name" value="Impact"/>
</dbReference>
<dbReference type="STRING" id="1871336.BBG48_00930"/>
<dbReference type="PANTHER" id="PTHR16301:SF20">
    <property type="entry name" value="IMPACT FAMILY MEMBER YIGZ"/>
    <property type="match status" value="1"/>
</dbReference>
<organism evidence="4 5">
    <name type="scientific">Criibacterium bergeronii</name>
    <dbReference type="NCBI Taxonomy" id="1871336"/>
    <lineage>
        <taxon>Bacteria</taxon>
        <taxon>Bacillati</taxon>
        <taxon>Bacillota</taxon>
        <taxon>Clostridia</taxon>
        <taxon>Peptostreptococcales</taxon>
        <taxon>Filifactoraceae</taxon>
        <taxon>Criibacterium</taxon>
    </lineage>
</organism>
<feature type="domain" description="Impact N-terminal" evidence="2">
    <location>
        <begin position="19"/>
        <end position="120"/>
    </location>
</feature>
<proteinExistence type="inferred from homology"/>
<dbReference type="InterPro" id="IPR036956">
    <property type="entry name" value="Impact_N_sf"/>
</dbReference>
<evidence type="ECO:0000259" key="2">
    <source>
        <dbReference type="Pfam" id="PF01205"/>
    </source>
</evidence>
<dbReference type="RefSeq" id="WP_068911624.1">
    <property type="nucleotide sequence ID" value="NZ_MBEW02000001.1"/>
</dbReference>
<gene>
    <name evidence="4" type="ORF">BBG48_000635</name>
</gene>
<dbReference type="Pfam" id="PF01205">
    <property type="entry name" value="Impact_N"/>
    <property type="match status" value="1"/>
</dbReference>
<dbReference type="InterPro" id="IPR020568">
    <property type="entry name" value="Ribosomal_Su5_D2-typ_SF"/>
</dbReference>
<reference evidence="4 5" key="1">
    <citation type="journal article" date="2016" name="Genome Announc.">
        <title>Draft Genome Sequence of Criibacterium bergeronii gen. nov., sp. nov., Strain CCRI-22567T, Isolated from a Vaginal Sample from a Woman with Bacterial Vaginosis.</title>
        <authorList>
            <person name="Maheux A.F."/>
            <person name="Berube E."/>
            <person name="Boudreau D.K."/>
            <person name="Raymond F."/>
            <person name="Corbeil J."/>
            <person name="Roy P.H."/>
            <person name="Boissinot M."/>
            <person name="Omar R.F."/>
        </authorList>
    </citation>
    <scope>NUCLEOTIDE SEQUENCE [LARGE SCALE GENOMIC DNA]</scope>
    <source>
        <strain evidence="4 5">CCRI-22567</strain>
    </source>
</reference>
<name>A0A371IP82_9FIRM</name>
<keyword evidence="5" id="KW-1185">Reference proteome</keyword>
<comment type="caution">
    <text evidence="4">The sequence shown here is derived from an EMBL/GenBank/DDBJ whole genome shotgun (WGS) entry which is preliminary data.</text>
</comment>
<dbReference type="InterPro" id="IPR001498">
    <property type="entry name" value="Impact_N"/>
</dbReference>
<protein>
    <submittedName>
        <fullName evidence="4">DUF1949 domain-containing protein</fullName>
    </submittedName>
</protein>
<dbReference type="Gene3D" id="3.30.230.30">
    <property type="entry name" value="Impact, N-terminal domain"/>
    <property type="match status" value="1"/>
</dbReference>
<sequence length="217" mass="24389">MVDYKTILGNAVDEFVVEKSKFIGSSFYVNDEKVADEIIKVIKKKYYDATHNCYAYIIGEKSEILKASDDGEPASTAGRPMLDYLLNIGITNCLVVATRYFGGIKLGTGGLVRAYTNTAKISIEKNTIVEKKVYKKIQIAFNYNNIGKIQNFIINKGIISAPPQYLQDITIDIYLREDGLEKTKQDLLDLTSANILIEEKEDTYLPFINGEFGKNKL</sequence>
<evidence type="ECO:0000256" key="1">
    <source>
        <dbReference type="ARBA" id="ARBA00007665"/>
    </source>
</evidence>
<dbReference type="InterPro" id="IPR015269">
    <property type="entry name" value="UPF0029_Impact_C"/>
</dbReference>
<feature type="domain" description="UPF0029" evidence="3">
    <location>
        <begin position="139"/>
        <end position="193"/>
    </location>
</feature>
<dbReference type="EMBL" id="MBEW02000001">
    <property type="protein sequence ID" value="RDY22256.1"/>
    <property type="molecule type" value="Genomic_DNA"/>
</dbReference>
<dbReference type="GO" id="GO:0006446">
    <property type="term" value="P:regulation of translational initiation"/>
    <property type="evidence" value="ECO:0007669"/>
    <property type="project" value="TreeGrafter"/>
</dbReference>
<dbReference type="SUPFAM" id="SSF54980">
    <property type="entry name" value="EF-G C-terminal domain-like"/>
    <property type="match status" value="1"/>
</dbReference>
<dbReference type="AlphaFoldDB" id="A0A371IP82"/>
<dbReference type="InterPro" id="IPR035647">
    <property type="entry name" value="EFG_III/V"/>
</dbReference>
<evidence type="ECO:0000259" key="3">
    <source>
        <dbReference type="Pfam" id="PF09186"/>
    </source>
</evidence>
<evidence type="ECO:0000313" key="4">
    <source>
        <dbReference type="EMBL" id="RDY22256.1"/>
    </source>
</evidence>
<evidence type="ECO:0000313" key="5">
    <source>
        <dbReference type="Proteomes" id="UP000093352"/>
    </source>
</evidence>
<dbReference type="PANTHER" id="PTHR16301">
    <property type="entry name" value="IMPACT-RELATED"/>
    <property type="match status" value="1"/>
</dbReference>
<comment type="similarity">
    <text evidence="1">Belongs to the IMPACT family.</text>
</comment>
<dbReference type="GO" id="GO:0005737">
    <property type="term" value="C:cytoplasm"/>
    <property type="evidence" value="ECO:0007669"/>
    <property type="project" value="TreeGrafter"/>
</dbReference>
<dbReference type="SUPFAM" id="SSF54211">
    <property type="entry name" value="Ribosomal protein S5 domain 2-like"/>
    <property type="match status" value="1"/>
</dbReference>
<accession>A0A371IP82</accession>